<accession>A8PHL9</accession>
<reference evidence="1 2" key="1">
    <citation type="journal article" date="2010" name="Proc. Natl. Acad. Sci. U.S.A.">
        <title>Insights into evolution of multicellular fungi from the assembled chromosomes of the mushroom Coprinopsis cinerea (Coprinus cinereus).</title>
        <authorList>
            <person name="Stajich J.E."/>
            <person name="Wilke S.K."/>
            <person name="Ahren D."/>
            <person name="Au C.H."/>
            <person name="Birren B.W."/>
            <person name="Borodovsky M."/>
            <person name="Burns C."/>
            <person name="Canback B."/>
            <person name="Casselton L.A."/>
            <person name="Cheng C.K."/>
            <person name="Deng J."/>
            <person name="Dietrich F.S."/>
            <person name="Fargo D.C."/>
            <person name="Farman M.L."/>
            <person name="Gathman A.C."/>
            <person name="Goldberg J."/>
            <person name="Guigo R."/>
            <person name="Hoegger P.J."/>
            <person name="Hooker J.B."/>
            <person name="Huggins A."/>
            <person name="James T.Y."/>
            <person name="Kamada T."/>
            <person name="Kilaru S."/>
            <person name="Kodira C."/>
            <person name="Kues U."/>
            <person name="Kupfer D."/>
            <person name="Kwan H.S."/>
            <person name="Lomsadze A."/>
            <person name="Li W."/>
            <person name="Lilly W.W."/>
            <person name="Ma L.J."/>
            <person name="Mackey A.J."/>
            <person name="Manning G."/>
            <person name="Martin F."/>
            <person name="Muraguchi H."/>
            <person name="Natvig D.O."/>
            <person name="Palmerini H."/>
            <person name="Ramesh M.A."/>
            <person name="Rehmeyer C.J."/>
            <person name="Roe B.A."/>
            <person name="Shenoy N."/>
            <person name="Stanke M."/>
            <person name="Ter-Hovhannisyan V."/>
            <person name="Tunlid A."/>
            <person name="Velagapudi R."/>
            <person name="Vision T.J."/>
            <person name="Zeng Q."/>
            <person name="Zolan M.E."/>
            <person name="Pukkila P.J."/>
        </authorList>
    </citation>
    <scope>NUCLEOTIDE SEQUENCE [LARGE SCALE GENOMIC DNA]</scope>
    <source>
        <strain evidence="2">Okayama-7 / 130 / ATCC MYA-4618 / FGSC 9003</strain>
    </source>
</reference>
<dbReference type="RefSeq" id="XP_001841433.1">
    <property type="nucleotide sequence ID" value="XM_001841381.1"/>
</dbReference>
<comment type="caution">
    <text evidence="1">The sequence shown here is derived from an EMBL/GenBank/DDBJ whole genome shotgun (WGS) entry which is preliminary data.</text>
</comment>
<proteinExistence type="predicted"/>
<dbReference type="Proteomes" id="UP000001861">
    <property type="component" value="Unassembled WGS sequence"/>
</dbReference>
<dbReference type="VEuPathDB" id="FungiDB:CC1G_12673"/>
<gene>
    <name evidence="1" type="ORF">CC1G_12673</name>
</gene>
<organism evidence="1 2">
    <name type="scientific">Coprinopsis cinerea (strain Okayama-7 / 130 / ATCC MYA-4618 / FGSC 9003)</name>
    <name type="common">Inky cap fungus</name>
    <name type="synonym">Hormographiella aspergillata</name>
    <dbReference type="NCBI Taxonomy" id="240176"/>
    <lineage>
        <taxon>Eukaryota</taxon>
        <taxon>Fungi</taxon>
        <taxon>Dikarya</taxon>
        <taxon>Basidiomycota</taxon>
        <taxon>Agaricomycotina</taxon>
        <taxon>Agaricomycetes</taxon>
        <taxon>Agaricomycetidae</taxon>
        <taxon>Agaricales</taxon>
        <taxon>Agaricineae</taxon>
        <taxon>Psathyrellaceae</taxon>
        <taxon>Coprinopsis</taxon>
    </lineage>
</organism>
<sequence length="121" mass="13764">MSPDEFDSLLTRLLEVVSQARKSTTDIEENVTLVATLDYKIAQLSKLSDPSSLQHIAEGYQLKETATDHLKSFLQARKTQLDYLETATKLVASDLKLEWTEHRFAEATLVRTQLEQVLQAR</sequence>
<dbReference type="KEGG" id="cci:CC1G_12673"/>
<name>A8PHL9_COPC7</name>
<dbReference type="AlphaFoldDB" id="A8PHL9"/>
<evidence type="ECO:0000313" key="2">
    <source>
        <dbReference type="Proteomes" id="UP000001861"/>
    </source>
</evidence>
<keyword evidence="2" id="KW-1185">Reference proteome</keyword>
<evidence type="ECO:0000313" key="1">
    <source>
        <dbReference type="EMBL" id="EAU80374.1"/>
    </source>
</evidence>
<protein>
    <submittedName>
        <fullName evidence="1">Uncharacterized protein</fullName>
    </submittedName>
</protein>
<dbReference type="GeneID" id="6018116"/>
<dbReference type="EMBL" id="AACS02000006">
    <property type="protein sequence ID" value="EAU80374.1"/>
    <property type="molecule type" value="Genomic_DNA"/>
</dbReference>
<dbReference type="InParanoid" id="A8PHL9"/>